<comment type="similarity">
    <text evidence="2">Belongs to the NADH:flavin oxidoreductase/NADH oxidase family.</text>
</comment>
<dbReference type="InterPro" id="IPR045247">
    <property type="entry name" value="Oye-like"/>
</dbReference>
<dbReference type="PANTHER" id="PTHR22893:SF91">
    <property type="entry name" value="NADPH DEHYDROGENASE 2-RELATED"/>
    <property type="match status" value="1"/>
</dbReference>
<evidence type="ECO:0000313" key="6">
    <source>
        <dbReference type="Proteomes" id="UP000198520"/>
    </source>
</evidence>
<dbReference type="SUPFAM" id="SSF51395">
    <property type="entry name" value="FMN-linked oxidoreductases"/>
    <property type="match status" value="1"/>
</dbReference>
<sequence>MTDLFSPATFGALTLANRIVMAPLTRMRSGAAGIPGDIVVEHYRQRASVGLIVSEGTYPAHEGQGFVGQPGLVEAEQFAGWRRVTDAVHAEGGQIVAQVMHAGRVSHPDINGGRTVVGPSAIAIQGETHGPAGKVAYPVPEALSADGVRGVVDAFVTASRDAVEVAGFDGVEIHSANGYLLHEFLSPAANVREDGYGGSPENRARLVVEVVTAVARAIGADRVGLRISPAHNIQDALETDDADVAATYGALVDQIAPLGLAYLSVLHREPAGPLVADLRARFGGAVIVNSGFGVVTTKDEAAALLAAGHGDAVAVGRPVLANPDLVRRWREDHPLNPVDQATVYAPGPEGYIDYPTIDEAPLSA</sequence>
<dbReference type="AlphaFoldDB" id="A0A1I2HQF2"/>
<keyword evidence="6" id="KW-1185">Reference proteome</keyword>
<evidence type="ECO:0000313" key="5">
    <source>
        <dbReference type="EMBL" id="SFF32324.1"/>
    </source>
</evidence>
<feature type="domain" description="NADH:flavin oxidoreductase/NADH oxidase N-terminal" evidence="4">
    <location>
        <begin position="3"/>
        <end position="335"/>
    </location>
</feature>
<dbReference type="EMBL" id="FONZ01000005">
    <property type="protein sequence ID" value="SFF32324.1"/>
    <property type="molecule type" value="Genomic_DNA"/>
</dbReference>
<protein>
    <submittedName>
        <fullName evidence="5">2,4-dienoyl-CoA reductase</fullName>
    </submittedName>
</protein>
<dbReference type="CDD" id="cd02933">
    <property type="entry name" value="OYE_like_FMN"/>
    <property type="match status" value="1"/>
</dbReference>
<dbReference type="STRING" id="285351.SAMN04488035_2463"/>
<dbReference type="OrthoDB" id="3169239at2"/>
<gene>
    <name evidence="5" type="ORF">SAMN04488035_2463</name>
</gene>
<proteinExistence type="inferred from homology"/>
<reference evidence="6" key="1">
    <citation type="submission" date="2016-10" db="EMBL/GenBank/DDBJ databases">
        <authorList>
            <person name="Varghese N."/>
            <person name="Submissions S."/>
        </authorList>
    </citation>
    <scope>NUCLEOTIDE SEQUENCE [LARGE SCALE GENOMIC DNA]</scope>
    <source>
        <strain evidence="6">DSM 19083</strain>
    </source>
</reference>
<dbReference type="GO" id="GO:0005829">
    <property type="term" value="C:cytosol"/>
    <property type="evidence" value="ECO:0007669"/>
    <property type="project" value="UniProtKB-ARBA"/>
</dbReference>
<organism evidence="5 6">
    <name type="scientific">Flavimobilis marinus</name>
    <dbReference type="NCBI Taxonomy" id="285351"/>
    <lineage>
        <taxon>Bacteria</taxon>
        <taxon>Bacillati</taxon>
        <taxon>Actinomycetota</taxon>
        <taxon>Actinomycetes</taxon>
        <taxon>Micrococcales</taxon>
        <taxon>Jonesiaceae</taxon>
        <taxon>Flavimobilis</taxon>
    </lineage>
</organism>
<evidence type="ECO:0000256" key="2">
    <source>
        <dbReference type="ARBA" id="ARBA00005979"/>
    </source>
</evidence>
<accession>A0A1I2HQF2</accession>
<evidence type="ECO:0000256" key="3">
    <source>
        <dbReference type="ARBA" id="ARBA00023002"/>
    </source>
</evidence>
<evidence type="ECO:0000256" key="1">
    <source>
        <dbReference type="ARBA" id="ARBA00001917"/>
    </source>
</evidence>
<dbReference type="Pfam" id="PF00724">
    <property type="entry name" value="Oxidored_FMN"/>
    <property type="match status" value="1"/>
</dbReference>
<dbReference type="Proteomes" id="UP000198520">
    <property type="component" value="Unassembled WGS sequence"/>
</dbReference>
<name>A0A1I2HQF2_9MICO</name>
<evidence type="ECO:0000259" key="4">
    <source>
        <dbReference type="Pfam" id="PF00724"/>
    </source>
</evidence>
<dbReference type="GO" id="GO:0010181">
    <property type="term" value="F:FMN binding"/>
    <property type="evidence" value="ECO:0007669"/>
    <property type="project" value="InterPro"/>
</dbReference>
<dbReference type="Gene3D" id="3.20.20.70">
    <property type="entry name" value="Aldolase class I"/>
    <property type="match status" value="1"/>
</dbReference>
<dbReference type="InterPro" id="IPR001155">
    <property type="entry name" value="OxRdtase_FMN_N"/>
</dbReference>
<dbReference type="InterPro" id="IPR013785">
    <property type="entry name" value="Aldolase_TIM"/>
</dbReference>
<comment type="cofactor">
    <cofactor evidence="1">
        <name>FMN</name>
        <dbReference type="ChEBI" id="CHEBI:58210"/>
    </cofactor>
</comment>
<dbReference type="PANTHER" id="PTHR22893">
    <property type="entry name" value="NADH OXIDOREDUCTASE-RELATED"/>
    <property type="match status" value="1"/>
</dbReference>
<keyword evidence="3" id="KW-0560">Oxidoreductase</keyword>
<dbReference type="GO" id="GO:0016628">
    <property type="term" value="F:oxidoreductase activity, acting on the CH-CH group of donors, NAD or NADP as acceptor"/>
    <property type="evidence" value="ECO:0007669"/>
    <property type="project" value="UniProtKB-ARBA"/>
</dbReference>
<dbReference type="FunFam" id="3.20.20.70:FF:000059">
    <property type="entry name" value="N-ethylmaleimide reductase, FMN-linked"/>
    <property type="match status" value="1"/>
</dbReference>
<dbReference type="RefSeq" id="WP_093379290.1">
    <property type="nucleotide sequence ID" value="NZ_BNAN01000001.1"/>
</dbReference>